<proteinExistence type="predicted"/>
<accession>A0A5C6DNW1</accession>
<sequence length="70" mass="7981">MCASPQTHATLRTSSNIAVKIVRRKSFDRISYGTIQSLWQLSHASCELVFSHLAALRMIDTNEHSIQIFY</sequence>
<dbReference type="Proteomes" id="UP000315471">
    <property type="component" value="Unassembled WGS sequence"/>
</dbReference>
<gene>
    <name evidence="1" type="ORF">Q31b_46840</name>
</gene>
<organism evidence="1 2">
    <name type="scientific">Novipirellula aureliae</name>
    <dbReference type="NCBI Taxonomy" id="2527966"/>
    <lineage>
        <taxon>Bacteria</taxon>
        <taxon>Pseudomonadati</taxon>
        <taxon>Planctomycetota</taxon>
        <taxon>Planctomycetia</taxon>
        <taxon>Pirellulales</taxon>
        <taxon>Pirellulaceae</taxon>
        <taxon>Novipirellula</taxon>
    </lineage>
</organism>
<keyword evidence="2" id="KW-1185">Reference proteome</keyword>
<dbReference type="AlphaFoldDB" id="A0A5C6DNW1"/>
<comment type="caution">
    <text evidence="1">The sequence shown here is derived from an EMBL/GenBank/DDBJ whole genome shotgun (WGS) entry which is preliminary data.</text>
</comment>
<protein>
    <submittedName>
        <fullName evidence="1">Uncharacterized protein</fullName>
    </submittedName>
</protein>
<evidence type="ECO:0000313" key="2">
    <source>
        <dbReference type="Proteomes" id="UP000315471"/>
    </source>
</evidence>
<evidence type="ECO:0000313" key="1">
    <source>
        <dbReference type="EMBL" id="TWU37895.1"/>
    </source>
</evidence>
<reference evidence="1 2" key="1">
    <citation type="submission" date="2019-02" db="EMBL/GenBank/DDBJ databases">
        <title>Deep-cultivation of Planctomycetes and their phenomic and genomic characterization uncovers novel biology.</title>
        <authorList>
            <person name="Wiegand S."/>
            <person name="Jogler M."/>
            <person name="Boedeker C."/>
            <person name="Pinto D."/>
            <person name="Vollmers J."/>
            <person name="Rivas-Marin E."/>
            <person name="Kohn T."/>
            <person name="Peeters S.H."/>
            <person name="Heuer A."/>
            <person name="Rast P."/>
            <person name="Oberbeckmann S."/>
            <person name="Bunk B."/>
            <person name="Jeske O."/>
            <person name="Meyerdierks A."/>
            <person name="Storesund J.E."/>
            <person name="Kallscheuer N."/>
            <person name="Luecker S."/>
            <person name="Lage O.M."/>
            <person name="Pohl T."/>
            <person name="Merkel B.J."/>
            <person name="Hornburger P."/>
            <person name="Mueller R.-W."/>
            <person name="Bruemmer F."/>
            <person name="Labrenz M."/>
            <person name="Spormann A.M."/>
            <person name="Op Den Camp H."/>
            <person name="Overmann J."/>
            <person name="Amann R."/>
            <person name="Jetten M.S.M."/>
            <person name="Mascher T."/>
            <person name="Medema M.H."/>
            <person name="Devos D.P."/>
            <person name="Kaster A.-K."/>
            <person name="Ovreas L."/>
            <person name="Rohde M."/>
            <person name="Galperin M.Y."/>
            <person name="Jogler C."/>
        </authorList>
    </citation>
    <scope>NUCLEOTIDE SEQUENCE [LARGE SCALE GENOMIC DNA]</scope>
    <source>
        <strain evidence="1 2">Q31b</strain>
    </source>
</reference>
<name>A0A5C6DNW1_9BACT</name>
<dbReference type="EMBL" id="SJPY01000007">
    <property type="protein sequence ID" value="TWU37895.1"/>
    <property type="molecule type" value="Genomic_DNA"/>
</dbReference>